<proteinExistence type="predicted"/>
<dbReference type="OrthoDB" id="851995at2"/>
<reference evidence="2 3" key="1">
    <citation type="submission" date="2018-06" db="EMBL/GenBank/DDBJ databases">
        <title>Genomic Encyclopedia of Archaeal and Bacterial Type Strains, Phase II (KMG-II): from individual species to whole genera.</title>
        <authorList>
            <person name="Goeker M."/>
        </authorList>
    </citation>
    <scope>NUCLEOTIDE SEQUENCE [LARGE SCALE GENOMIC DNA]</scope>
    <source>
        <strain evidence="2 3">DSM 6779</strain>
    </source>
</reference>
<feature type="chain" id="PRO_5016175831" description="DUF5329 domain-containing protein" evidence="1">
    <location>
        <begin position="28"/>
        <end position="133"/>
    </location>
</feature>
<dbReference type="EMBL" id="QKZK01000003">
    <property type="protein sequence ID" value="PZX20049.1"/>
    <property type="molecule type" value="Genomic_DNA"/>
</dbReference>
<sequence length="133" mass="14861">MMQYNKRMGLKFWLLLGVILMSAMAFSQTTPMASRKPLTEDQKIEALIAGVEKANGIQFFRNGSYHDAATAASHLRLKRKKAGSAVKTAAAFIDKLATKSSMSGEEYRIRYANGKEVKARDYFYAQLNAIESK</sequence>
<dbReference type="Proteomes" id="UP000249239">
    <property type="component" value="Unassembled WGS sequence"/>
</dbReference>
<protein>
    <recommendedName>
        <fullName evidence="4">DUF5329 domain-containing protein</fullName>
    </recommendedName>
</protein>
<dbReference type="RefSeq" id="WP_146260616.1">
    <property type="nucleotide sequence ID" value="NZ_QKZK01000003.1"/>
</dbReference>
<dbReference type="Pfam" id="PF17263">
    <property type="entry name" value="DUF5329"/>
    <property type="match status" value="1"/>
</dbReference>
<evidence type="ECO:0000313" key="2">
    <source>
        <dbReference type="EMBL" id="PZX20049.1"/>
    </source>
</evidence>
<keyword evidence="1" id="KW-0732">Signal</keyword>
<keyword evidence="3" id="KW-1185">Reference proteome</keyword>
<dbReference type="InterPro" id="IPR035242">
    <property type="entry name" value="DUF5329"/>
</dbReference>
<evidence type="ECO:0000313" key="3">
    <source>
        <dbReference type="Proteomes" id="UP000249239"/>
    </source>
</evidence>
<comment type="caution">
    <text evidence="2">The sequence shown here is derived from an EMBL/GenBank/DDBJ whole genome shotgun (WGS) entry which is preliminary data.</text>
</comment>
<gene>
    <name evidence="2" type="ORF">LX69_00500</name>
</gene>
<name>A0A2W7QDV2_9BACT</name>
<evidence type="ECO:0008006" key="4">
    <source>
        <dbReference type="Google" id="ProtNLM"/>
    </source>
</evidence>
<organism evidence="2 3">
    <name type="scientific">Breznakibacter xylanolyticus</name>
    <dbReference type="NCBI Taxonomy" id="990"/>
    <lineage>
        <taxon>Bacteria</taxon>
        <taxon>Pseudomonadati</taxon>
        <taxon>Bacteroidota</taxon>
        <taxon>Bacteroidia</taxon>
        <taxon>Marinilabiliales</taxon>
        <taxon>Marinilabiliaceae</taxon>
        <taxon>Breznakibacter</taxon>
    </lineage>
</organism>
<accession>A0A2W7QDV2</accession>
<dbReference type="AlphaFoldDB" id="A0A2W7QDV2"/>
<evidence type="ECO:0000256" key="1">
    <source>
        <dbReference type="SAM" id="SignalP"/>
    </source>
</evidence>
<feature type="signal peptide" evidence="1">
    <location>
        <begin position="1"/>
        <end position="27"/>
    </location>
</feature>